<comment type="subunit">
    <text evidence="3">DNA polymerase III contains a core (composed of alpha, epsilon and theta chains) that associates with a tau subunit. This core dimerizes to form the POLIII' complex. PolIII' associates with the gamma complex (composed of gamma, delta, delta', psi and chi chains) and with the beta chain to form the complete DNA polymerase III complex.</text>
</comment>
<name>A0A7C5PG59_9BACT</name>
<dbReference type="AlphaFoldDB" id="A0A7C5PG59"/>
<proteinExistence type="inferred from homology"/>
<dbReference type="InterPro" id="IPR003593">
    <property type="entry name" value="AAA+_ATPase"/>
</dbReference>
<dbReference type="NCBIfam" id="TIGR02397">
    <property type="entry name" value="dnaX_nterm"/>
    <property type="match status" value="1"/>
</dbReference>
<dbReference type="Gene3D" id="1.10.8.60">
    <property type="match status" value="1"/>
</dbReference>
<dbReference type="CDD" id="cd00009">
    <property type="entry name" value="AAA"/>
    <property type="match status" value="1"/>
</dbReference>
<evidence type="ECO:0000256" key="1">
    <source>
        <dbReference type="ARBA" id="ARBA00022932"/>
    </source>
</evidence>
<comment type="caution">
    <text evidence="5">The sequence shown here is derived from an EMBL/GenBank/DDBJ whole genome shotgun (WGS) entry which is preliminary data.</text>
</comment>
<dbReference type="InterPro" id="IPR027417">
    <property type="entry name" value="P-loop_NTPase"/>
</dbReference>
<dbReference type="Gene3D" id="3.40.50.300">
    <property type="entry name" value="P-loop containing nucleotide triphosphate hydrolases"/>
    <property type="match status" value="1"/>
</dbReference>
<dbReference type="PANTHER" id="PTHR11669">
    <property type="entry name" value="REPLICATION FACTOR C / DNA POLYMERASE III GAMMA-TAU SUBUNIT"/>
    <property type="match status" value="1"/>
</dbReference>
<organism evidence="5">
    <name type="scientific">Thermodesulfobium narugense</name>
    <dbReference type="NCBI Taxonomy" id="184064"/>
    <lineage>
        <taxon>Bacteria</taxon>
        <taxon>Pseudomonadati</taxon>
        <taxon>Thermodesulfobiota</taxon>
        <taxon>Thermodesulfobiia</taxon>
        <taxon>Thermodesulfobiales</taxon>
        <taxon>Thermodesulfobiaceae</taxon>
        <taxon>Thermodesulfobium</taxon>
    </lineage>
</organism>
<evidence type="ECO:0000256" key="2">
    <source>
        <dbReference type="ARBA" id="ARBA00049244"/>
    </source>
</evidence>
<comment type="catalytic activity">
    <reaction evidence="2 3">
        <text>DNA(n) + a 2'-deoxyribonucleoside 5'-triphosphate = DNA(n+1) + diphosphate</text>
        <dbReference type="Rhea" id="RHEA:22508"/>
        <dbReference type="Rhea" id="RHEA-COMP:17339"/>
        <dbReference type="Rhea" id="RHEA-COMP:17340"/>
        <dbReference type="ChEBI" id="CHEBI:33019"/>
        <dbReference type="ChEBI" id="CHEBI:61560"/>
        <dbReference type="ChEBI" id="CHEBI:173112"/>
        <dbReference type="EC" id="2.7.7.7"/>
    </reaction>
</comment>
<keyword evidence="3 5" id="KW-0548">Nucleotidyltransferase</keyword>
<dbReference type="GO" id="GO:0005524">
    <property type="term" value="F:ATP binding"/>
    <property type="evidence" value="ECO:0007669"/>
    <property type="project" value="UniProtKB-KW"/>
</dbReference>
<dbReference type="InterPro" id="IPR050238">
    <property type="entry name" value="DNA_Rep/Repair_Clamp_Loader"/>
</dbReference>
<accession>A0A7C5PG59</accession>
<dbReference type="InterPro" id="IPR001270">
    <property type="entry name" value="ClpA/B"/>
</dbReference>
<evidence type="ECO:0000256" key="3">
    <source>
        <dbReference type="RuleBase" id="RU364063"/>
    </source>
</evidence>
<dbReference type="GO" id="GO:0009360">
    <property type="term" value="C:DNA polymerase III complex"/>
    <property type="evidence" value="ECO:0007669"/>
    <property type="project" value="InterPro"/>
</dbReference>
<comment type="function">
    <text evidence="3">DNA polymerase III is a complex, multichain enzyme responsible for most of the replicative synthesis in bacteria. This DNA polymerase also exhibits 3' to 5' exonuclease activity.</text>
</comment>
<reference evidence="5" key="1">
    <citation type="journal article" date="2020" name="mSystems">
        <title>Genome- and Community-Level Interaction Insights into Carbon Utilization and Element Cycling Functions of Hydrothermarchaeota in Hydrothermal Sediment.</title>
        <authorList>
            <person name="Zhou Z."/>
            <person name="Liu Y."/>
            <person name="Xu W."/>
            <person name="Pan J."/>
            <person name="Luo Z.H."/>
            <person name="Li M."/>
        </authorList>
    </citation>
    <scope>NUCLEOTIDE SEQUENCE [LARGE SCALE GENOMIC DNA]</scope>
    <source>
        <strain evidence="5">SpSt-1019</strain>
    </source>
</reference>
<comment type="similarity">
    <text evidence="3">Belongs to the DnaX/STICHEL family.</text>
</comment>
<gene>
    <name evidence="3 5" type="primary">dnaX</name>
    <name evidence="5" type="ORF">ENL70_01810</name>
</gene>
<dbReference type="SUPFAM" id="SSF52540">
    <property type="entry name" value="P-loop containing nucleoside triphosphate hydrolases"/>
    <property type="match status" value="1"/>
</dbReference>
<dbReference type="EMBL" id="DRUY01000064">
    <property type="protein sequence ID" value="HHI65271.1"/>
    <property type="molecule type" value="Genomic_DNA"/>
</dbReference>
<keyword evidence="3" id="KW-0235">DNA replication</keyword>
<feature type="domain" description="AAA+ ATPase" evidence="4">
    <location>
        <begin position="35"/>
        <end position="181"/>
    </location>
</feature>
<dbReference type="GO" id="GO:0006261">
    <property type="term" value="P:DNA-templated DNA replication"/>
    <property type="evidence" value="ECO:0007669"/>
    <property type="project" value="TreeGrafter"/>
</dbReference>
<sequence length="489" mass="56015">MEVLYRKYRPTTFDDMIGQDAVKTVLENASKLDDPPHVYLFAGMRGTGKTTAARIFAKALNCTSKDKKPCLNCESCKKFLESSLDYVEMDAATHSSVEDARALREMALIAPMSAKYRIFVIDEVHRLSPSAFDALLKIIEEPPPFSIFIFATTEPYKVPKTILSRVLRLDFSPVNPELLASYLEKIANLEGYKLEKNLLMAIARRAEGSVRDSLTYLQQIFMLFEKKSLSTEDIYSVLGIPDDKIISDIMRFLYEGDLNELVNLMDSLRTSSISPFAIVDSWIYFVLSRINVDTKALKFIDRLISLKNDLKYDSNPFMRLELEVYAIFSLLNSSVKINSESNLQSLSSVEKRDIKDIKDVDLNNAKEHSADLTIDQINKAYLKVLEQIKNTNQLLHAKYVAAKPIKFENNKVIFGFSKKESRWHKEQFDNNKEEREMIRKQLSKELGVEVQVASEFIEKETKRESKVKSSGLTFPDILQHFNAKEIKND</sequence>
<evidence type="ECO:0000313" key="5">
    <source>
        <dbReference type="EMBL" id="HHI65271.1"/>
    </source>
</evidence>
<dbReference type="PANTHER" id="PTHR11669:SF0">
    <property type="entry name" value="PROTEIN STICHEL-LIKE 2"/>
    <property type="match status" value="1"/>
</dbReference>
<dbReference type="EC" id="2.7.7.7" evidence="3"/>
<keyword evidence="3" id="KW-0067">ATP-binding</keyword>
<dbReference type="GO" id="GO:0003887">
    <property type="term" value="F:DNA-directed DNA polymerase activity"/>
    <property type="evidence" value="ECO:0007669"/>
    <property type="project" value="UniProtKB-KW"/>
</dbReference>
<keyword evidence="1 3" id="KW-0239">DNA-directed DNA polymerase</keyword>
<evidence type="ECO:0000259" key="4">
    <source>
        <dbReference type="SMART" id="SM00382"/>
    </source>
</evidence>
<keyword evidence="3 5" id="KW-0808">Transferase</keyword>
<dbReference type="PRINTS" id="PR00300">
    <property type="entry name" value="CLPPROTEASEA"/>
</dbReference>
<keyword evidence="3" id="KW-0547">Nucleotide-binding</keyword>
<protein>
    <recommendedName>
        <fullName evidence="3">DNA polymerase III subunit gamma/tau</fullName>
        <ecNumber evidence="3">2.7.7.7</ecNumber>
    </recommendedName>
</protein>
<dbReference type="SMART" id="SM00382">
    <property type="entry name" value="AAA"/>
    <property type="match status" value="1"/>
</dbReference>
<dbReference type="InterPro" id="IPR012763">
    <property type="entry name" value="DNA_pol_III_sug/sutau_N"/>
</dbReference>
<dbReference type="Pfam" id="PF13177">
    <property type="entry name" value="DNA_pol3_delta2"/>
    <property type="match status" value="1"/>
</dbReference>